<reference evidence="19 20" key="2">
    <citation type="submission" date="2020-08" db="EMBL/GenBank/DDBJ databases">
        <authorList>
            <person name="Ueki A."/>
            <person name="Tonouchi A."/>
        </authorList>
    </citation>
    <scope>NUCLEOTIDE SEQUENCE [LARGE SCALE GENOMIC DNA]</scope>
    <source>
        <strain evidence="19 20">CTTW</strain>
    </source>
</reference>
<dbReference type="Gene3D" id="3.40.1380.20">
    <property type="entry name" value="Pyruvate kinase, C-terminal domain"/>
    <property type="match status" value="1"/>
</dbReference>
<keyword evidence="14 19" id="KW-0670">Pyruvate</keyword>
<evidence type="ECO:0000256" key="5">
    <source>
        <dbReference type="ARBA" id="ARBA00018587"/>
    </source>
</evidence>
<dbReference type="Pfam" id="PF00224">
    <property type="entry name" value="PK"/>
    <property type="match status" value="1"/>
</dbReference>
<evidence type="ECO:0000313" key="19">
    <source>
        <dbReference type="EMBL" id="BCJ99400.1"/>
    </source>
</evidence>
<evidence type="ECO:0000256" key="9">
    <source>
        <dbReference type="ARBA" id="ARBA00022777"/>
    </source>
</evidence>
<dbReference type="InterPro" id="IPR036918">
    <property type="entry name" value="Pyrv_Knase_C_sf"/>
</dbReference>
<dbReference type="GO" id="GO:0000287">
    <property type="term" value="F:magnesium ion binding"/>
    <property type="evidence" value="ECO:0007669"/>
    <property type="project" value="UniProtKB-UniRule"/>
</dbReference>
<keyword evidence="11 16" id="KW-0460">Magnesium</keyword>
<dbReference type="EMBL" id="AP023368">
    <property type="protein sequence ID" value="BCJ99400.1"/>
    <property type="molecule type" value="Genomic_DNA"/>
</dbReference>
<dbReference type="AlphaFoldDB" id="A0A7I8DM02"/>
<dbReference type="InterPro" id="IPR040442">
    <property type="entry name" value="Pyrv_kinase-like_dom_sf"/>
</dbReference>
<keyword evidence="6 16" id="KW-0808">Transferase</keyword>
<proteinExistence type="inferred from homology"/>
<keyword evidence="12" id="KW-0630">Potassium</keyword>
<dbReference type="PRINTS" id="PR01050">
    <property type="entry name" value="PYRUVTKNASE"/>
</dbReference>
<dbReference type="UniPathway" id="UPA00109">
    <property type="reaction ID" value="UER00188"/>
</dbReference>
<keyword evidence="8" id="KW-0547">Nucleotide-binding</keyword>
<evidence type="ECO:0000259" key="18">
    <source>
        <dbReference type="Pfam" id="PF02887"/>
    </source>
</evidence>
<dbReference type="NCBIfam" id="NF004978">
    <property type="entry name" value="PRK06354.1"/>
    <property type="match status" value="1"/>
</dbReference>
<keyword evidence="7" id="KW-0479">Metal-binding</keyword>
<dbReference type="SUPFAM" id="SSF51621">
    <property type="entry name" value="Phosphoenolpyruvate/pyruvate domain"/>
    <property type="match status" value="1"/>
</dbReference>
<evidence type="ECO:0000313" key="20">
    <source>
        <dbReference type="Proteomes" id="UP000515703"/>
    </source>
</evidence>
<evidence type="ECO:0000256" key="6">
    <source>
        <dbReference type="ARBA" id="ARBA00022679"/>
    </source>
</evidence>
<dbReference type="GO" id="GO:0005524">
    <property type="term" value="F:ATP binding"/>
    <property type="evidence" value="ECO:0007669"/>
    <property type="project" value="UniProtKB-KW"/>
</dbReference>
<comment type="pathway">
    <text evidence="2 16">Carbohydrate degradation; glycolysis; pyruvate from D-glyceraldehyde 3-phosphate: step 5/5.</text>
</comment>
<dbReference type="InterPro" id="IPR011037">
    <property type="entry name" value="Pyrv_Knase-like_insert_dom_sf"/>
</dbReference>
<evidence type="ECO:0000256" key="10">
    <source>
        <dbReference type="ARBA" id="ARBA00022840"/>
    </source>
</evidence>
<evidence type="ECO:0000256" key="12">
    <source>
        <dbReference type="ARBA" id="ARBA00022958"/>
    </source>
</evidence>
<dbReference type="PANTHER" id="PTHR11817">
    <property type="entry name" value="PYRUVATE KINASE"/>
    <property type="match status" value="1"/>
</dbReference>
<evidence type="ECO:0000256" key="2">
    <source>
        <dbReference type="ARBA" id="ARBA00004997"/>
    </source>
</evidence>
<evidence type="ECO:0000256" key="4">
    <source>
        <dbReference type="ARBA" id="ARBA00012142"/>
    </source>
</evidence>
<evidence type="ECO:0000256" key="14">
    <source>
        <dbReference type="ARBA" id="ARBA00023317"/>
    </source>
</evidence>
<reference evidence="19 20" key="1">
    <citation type="submission" date="2020-08" db="EMBL/GenBank/DDBJ databases">
        <title>Draft genome sequencing of an Anaerocolumna strain isolated from anoxic soil subjected to BSD treatment.</title>
        <authorList>
            <person name="Uek A."/>
            <person name="Tonouchi A."/>
        </authorList>
    </citation>
    <scope>NUCLEOTIDE SEQUENCE [LARGE SCALE GENOMIC DNA]</scope>
    <source>
        <strain evidence="19 20">CTTW</strain>
    </source>
</reference>
<dbReference type="KEGG" id="acht:bsdcttw_24410"/>
<keyword evidence="10" id="KW-0067">ATP-binding</keyword>
<comment type="similarity">
    <text evidence="3 16">Belongs to the pyruvate kinase family.</text>
</comment>
<dbReference type="Gene3D" id="2.40.33.10">
    <property type="entry name" value="PK beta-barrel domain-like"/>
    <property type="match status" value="1"/>
</dbReference>
<evidence type="ECO:0000256" key="8">
    <source>
        <dbReference type="ARBA" id="ARBA00022741"/>
    </source>
</evidence>
<gene>
    <name evidence="19" type="primary">pyk</name>
    <name evidence="19" type="ORF">bsdcttw_24410</name>
</gene>
<dbReference type="GO" id="GO:0016301">
    <property type="term" value="F:kinase activity"/>
    <property type="evidence" value="ECO:0007669"/>
    <property type="project" value="UniProtKB-KW"/>
</dbReference>
<comment type="catalytic activity">
    <reaction evidence="16">
        <text>pyruvate + ATP = phosphoenolpyruvate + ADP + H(+)</text>
        <dbReference type="Rhea" id="RHEA:18157"/>
        <dbReference type="ChEBI" id="CHEBI:15361"/>
        <dbReference type="ChEBI" id="CHEBI:15378"/>
        <dbReference type="ChEBI" id="CHEBI:30616"/>
        <dbReference type="ChEBI" id="CHEBI:58702"/>
        <dbReference type="ChEBI" id="CHEBI:456216"/>
        <dbReference type="EC" id="2.7.1.40"/>
    </reaction>
</comment>
<accession>A0A7I8DM02</accession>
<feature type="domain" description="Pyruvate kinase barrel" evidence="17">
    <location>
        <begin position="1"/>
        <end position="322"/>
    </location>
</feature>
<keyword evidence="13 16" id="KW-0324">Glycolysis</keyword>
<dbReference type="InterPro" id="IPR001697">
    <property type="entry name" value="Pyr_Knase"/>
</dbReference>
<dbReference type="InterPro" id="IPR015813">
    <property type="entry name" value="Pyrv/PenolPyrv_kinase-like_dom"/>
</dbReference>
<dbReference type="Gene3D" id="3.20.20.60">
    <property type="entry name" value="Phosphoenolpyruvate-binding domains"/>
    <property type="match status" value="1"/>
</dbReference>
<dbReference type="Proteomes" id="UP000515703">
    <property type="component" value="Chromosome"/>
</dbReference>
<organism evidence="19 20">
    <name type="scientific">Anaerocolumna chitinilytica</name>
    <dbReference type="NCBI Taxonomy" id="1727145"/>
    <lineage>
        <taxon>Bacteria</taxon>
        <taxon>Bacillati</taxon>
        <taxon>Bacillota</taxon>
        <taxon>Clostridia</taxon>
        <taxon>Lachnospirales</taxon>
        <taxon>Lachnospiraceae</taxon>
        <taxon>Anaerocolumna</taxon>
    </lineage>
</organism>
<comment type="cofactor">
    <cofactor evidence="1">
        <name>K(+)</name>
        <dbReference type="ChEBI" id="CHEBI:29103"/>
    </cofactor>
</comment>
<evidence type="ECO:0000256" key="3">
    <source>
        <dbReference type="ARBA" id="ARBA00008663"/>
    </source>
</evidence>
<evidence type="ECO:0000259" key="17">
    <source>
        <dbReference type="Pfam" id="PF00224"/>
    </source>
</evidence>
<evidence type="ECO:0000256" key="11">
    <source>
        <dbReference type="ARBA" id="ARBA00022842"/>
    </source>
</evidence>
<dbReference type="InterPro" id="IPR015795">
    <property type="entry name" value="Pyrv_Knase_C"/>
</dbReference>
<dbReference type="GO" id="GO:0030955">
    <property type="term" value="F:potassium ion binding"/>
    <property type="evidence" value="ECO:0007669"/>
    <property type="project" value="UniProtKB-UniRule"/>
</dbReference>
<feature type="domain" description="Pyruvate kinase C-terminal" evidence="18">
    <location>
        <begin position="356"/>
        <end position="469"/>
    </location>
</feature>
<evidence type="ECO:0000256" key="16">
    <source>
        <dbReference type="RuleBase" id="RU000504"/>
    </source>
</evidence>
<name>A0A7I8DM02_9FIRM</name>
<dbReference type="NCBIfam" id="TIGR01064">
    <property type="entry name" value="pyruv_kin"/>
    <property type="match status" value="1"/>
</dbReference>
<evidence type="ECO:0000256" key="7">
    <source>
        <dbReference type="ARBA" id="ARBA00022723"/>
    </source>
</evidence>
<evidence type="ECO:0000256" key="15">
    <source>
        <dbReference type="NCBIfam" id="TIGR01064"/>
    </source>
</evidence>
<dbReference type="InterPro" id="IPR015806">
    <property type="entry name" value="Pyrv_Knase_insert_dom_sf"/>
</dbReference>
<dbReference type="SUPFAM" id="SSF50800">
    <property type="entry name" value="PK beta-barrel domain-like"/>
    <property type="match status" value="1"/>
</dbReference>
<dbReference type="FunFam" id="2.40.33.10:FF:000001">
    <property type="entry name" value="Pyruvate kinase"/>
    <property type="match status" value="1"/>
</dbReference>
<dbReference type="Pfam" id="PF02887">
    <property type="entry name" value="PK_C"/>
    <property type="match status" value="1"/>
</dbReference>
<keyword evidence="9 16" id="KW-0418">Kinase</keyword>
<evidence type="ECO:0000256" key="13">
    <source>
        <dbReference type="ARBA" id="ARBA00023152"/>
    </source>
</evidence>
<protein>
    <recommendedName>
        <fullName evidence="5 15">Pyruvate kinase</fullName>
        <ecNumber evidence="4 15">2.7.1.40</ecNumber>
    </recommendedName>
</protein>
<dbReference type="InterPro" id="IPR015793">
    <property type="entry name" value="Pyrv_Knase_brl"/>
</dbReference>
<dbReference type="GO" id="GO:0004743">
    <property type="term" value="F:pyruvate kinase activity"/>
    <property type="evidence" value="ECO:0007669"/>
    <property type="project" value="UniProtKB-UniRule"/>
</dbReference>
<evidence type="ECO:0000256" key="1">
    <source>
        <dbReference type="ARBA" id="ARBA00001958"/>
    </source>
</evidence>
<dbReference type="NCBIfam" id="NF004491">
    <property type="entry name" value="PRK05826.1"/>
    <property type="match status" value="1"/>
</dbReference>
<dbReference type="SUPFAM" id="SSF52935">
    <property type="entry name" value="PK C-terminal domain-like"/>
    <property type="match status" value="1"/>
</dbReference>
<dbReference type="EC" id="2.7.1.40" evidence="4 15"/>
<sequence>MRKTKIICTLGPSTDKGDVMRELALAGMDCARFNFSHADHEEHYNRLVRLRQIREELDIPIAALLDTKGPEIRIGKFTDKRIELVKGQTFTLTTRHIEGTNECVYINYEHLVKDVNVGSTILIDDGLVELTVEELTDTDIICTVKNDGAISDNKGVNVPGTKLTMPFISAKDRDDIIFAIENGYDFIAASFTRNAADIMEIRKIMAEYNCTTTNIIAKIENMEGVENIDEIIDAADGIMIARGDMGVEIPLEDVPVIQKMIIKKVYNAGKQVITATQMLDSMMKNPRPTRAEATDVANAIYDGTSAIMLSGETAAGLYPVDSLKTMVRIAIRTEQDIDYKKRFKLLEAEKNPSITDAISHATCTTAHDLNAAVIITVTKSGQTARMISKYRPSCPIIGCTTEQHVCRQLNLSWGVKPLMIKEEQDTFVLFDHAISKVEGKGYLHDGELTVITAGVPLRTSGTTNIIKVHIAGSHFINN</sequence>
<keyword evidence="20" id="KW-1185">Reference proteome</keyword>